<evidence type="ECO:0000313" key="2">
    <source>
        <dbReference type="Proteomes" id="UP000230405"/>
    </source>
</evidence>
<accession>A0A2M7VG56</accession>
<dbReference type="AlphaFoldDB" id="A0A2M7VG56"/>
<evidence type="ECO:0000313" key="1">
    <source>
        <dbReference type="EMBL" id="PIZ99694.1"/>
    </source>
</evidence>
<organism evidence="1 2">
    <name type="scientific">Candidatus Komeilibacteria bacterium CG_4_10_14_0_2_um_filter_37_10</name>
    <dbReference type="NCBI Taxonomy" id="1974470"/>
    <lineage>
        <taxon>Bacteria</taxon>
        <taxon>Candidatus Komeiliibacteriota</taxon>
    </lineage>
</organism>
<dbReference type="Proteomes" id="UP000230405">
    <property type="component" value="Unassembled WGS sequence"/>
</dbReference>
<reference evidence="2" key="1">
    <citation type="submission" date="2017-09" db="EMBL/GenBank/DDBJ databases">
        <title>Depth-based differentiation of microbial function through sediment-hosted aquifers and enrichment of novel symbionts in the deep terrestrial subsurface.</title>
        <authorList>
            <person name="Probst A.J."/>
            <person name="Ladd B."/>
            <person name="Jarett J.K."/>
            <person name="Geller-Mcgrath D.E."/>
            <person name="Sieber C.M.K."/>
            <person name="Emerson J.B."/>
            <person name="Anantharaman K."/>
            <person name="Thomas B.C."/>
            <person name="Malmstrom R."/>
            <person name="Stieglmeier M."/>
            <person name="Klingl A."/>
            <person name="Woyke T."/>
            <person name="Ryan C.M."/>
            <person name="Banfield J.F."/>
        </authorList>
    </citation>
    <scope>NUCLEOTIDE SEQUENCE [LARGE SCALE GENOMIC DNA]</scope>
</reference>
<comment type="caution">
    <text evidence="1">The sequence shown here is derived from an EMBL/GenBank/DDBJ whole genome shotgun (WGS) entry which is preliminary data.</text>
</comment>
<dbReference type="EMBL" id="PFPO01000015">
    <property type="protein sequence ID" value="PIZ99694.1"/>
    <property type="molecule type" value="Genomic_DNA"/>
</dbReference>
<protein>
    <submittedName>
        <fullName evidence="1">Uncharacterized protein</fullName>
    </submittedName>
</protein>
<proteinExistence type="predicted"/>
<sequence>MIYELKYYDETGEHLDINNSTLCAGSRYSSDKVPYVRWRGGELRVDWCGSGAAAPHLRARVVAP</sequence>
<name>A0A2M7VG56_9BACT</name>
<gene>
    <name evidence="1" type="ORF">COX77_00825</name>
</gene>